<dbReference type="EMBL" id="MU151621">
    <property type="protein sequence ID" value="KAF9442493.1"/>
    <property type="molecule type" value="Genomic_DNA"/>
</dbReference>
<protein>
    <recommendedName>
        <fullName evidence="5">Secreted protein</fullName>
    </recommendedName>
</protein>
<feature type="chain" id="PRO_5040178218" description="Secreted protein" evidence="2">
    <location>
        <begin position="21"/>
        <end position="98"/>
    </location>
</feature>
<reference evidence="3" key="1">
    <citation type="submission" date="2020-11" db="EMBL/GenBank/DDBJ databases">
        <authorList>
            <consortium name="DOE Joint Genome Institute"/>
            <person name="Ahrendt S."/>
            <person name="Riley R."/>
            <person name="Andreopoulos W."/>
            <person name="Labutti K."/>
            <person name="Pangilinan J."/>
            <person name="Ruiz-Duenas F.J."/>
            <person name="Barrasa J.M."/>
            <person name="Sanchez-Garcia M."/>
            <person name="Camarero S."/>
            <person name="Miyauchi S."/>
            <person name="Serrano A."/>
            <person name="Linde D."/>
            <person name="Babiker R."/>
            <person name="Drula E."/>
            <person name="Ayuso-Fernandez I."/>
            <person name="Pacheco R."/>
            <person name="Padilla G."/>
            <person name="Ferreira P."/>
            <person name="Barriuso J."/>
            <person name="Kellner H."/>
            <person name="Castanera R."/>
            <person name="Alfaro M."/>
            <person name="Ramirez L."/>
            <person name="Pisabarro A.G."/>
            <person name="Kuo A."/>
            <person name="Tritt A."/>
            <person name="Lipzen A."/>
            <person name="He G."/>
            <person name="Yan M."/>
            <person name="Ng V."/>
            <person name="Cullen D."/>
            <person name="Martin F."/>
            <person name="Rosso M.-N."/>
            <person name="Henrissat B."/>
            <person name="Hibbett D."/>
            <person name="Martinez A.T."/>
            <person name="Grigoriev I.V."/>
        </authorList>
    </citation>
    <scope>NUCLEOTIDE SEQUENCE</scope>
    <source>
        <strain evidence="3">MF-IS2</strain>
    </source>
</reference>
<evidence type="ECO:0000313" key="3">
    <source>
        <dbReference type="EMBL" id="KAF9442493.1"/>
    </source>
</evidence>
<feature type="signal peptide" evidence="2">
    <location>
        <begin position="1"/>
        <end position="20"/>
    </location>
</feature>
<evidence type="ECO:0000313" key="4">
    <source>
        <dbReference type="Proteomes" id="UP000807342"/>
    </source>
</evidence>
<organism evidence="3 4">
    <name type="scientific">Macrolepiota fuliginosa MF-IS2</name>
    <dbReference type="NCBI Taxonomy" id="1400762"/>
    <lineage>
        <taxon>Eukaryota</taxon>
        <taxon>Fungi</taxon>
        <taxon>Dikarya</taxon>
        <taxon>Basidiomycota</taxon>
        <taxon>Agaricomycotina</taxon>
        <taxon>Agaricomycetes</taxon>
        <taxon>Agaricomycetidae</taxon>
        <taxon>Agaricales</taxon>
        <taxon>Agaricineae</taxon>
        <taxon>Agaricaceae</taxon>
        <taxon>Macrolepiota</taxon>
    </lineage>
</organism>
<evidence type="ECO:0000256" key="2">
    <source>
        <dbReference type="SAM" id="SignalP"/>
    </source>
</evidence>
<sequence>MLVAFPIFVVHLLGLVQVLGVTFDENAVGKIPSMRGWTSLVYCFCGTRLILNLRKANCKLTESIYSQQHSTIRFDHSNHQNHGEAAADSGEILEEIRH</sequence>
<dbReference type="OrthoDB" id="3119490at2759"/>
<accession>A0A9P6BYI5</accession>
<proteinExistence type="predicted"/>
<dbReference type="Proteomes" id="UP000807342">
    <property type="component" value="Unassembled WGS sequence"/>
</dbReference>
<feature type="region of interest" description="Disordered" evidence="1">
    <location>
        <begin position="77"/>
        <end position="98"/>
    </location>
</feature>
<evidence type="ECO:0000256" key="1">
    <source>
        <dbReference type="SAM" id="MobiDB-lite"/>
    </source>
</evidence>
<dbReference type="AlphaFoldDB" id="A0A9P6BYI5"/>
<keyword evidence="4" id="KW-1185">Reference proteome</keyword>
<name>A0A9P6BYI5_9AGAR</name>
<comment type="caution">
    <text evidence="3">The sequence shown here is derived from an EMBL/GenBank/DDBJ whole genome shotgun (WGS) entry which is preliminary data.</text>
</comment>
<gene>
    <name evidence="3" type="ORF">P691DRAFT_810561</name>
</gene>
<evidence type="ECO:0008006" key="5">
    <source>
        <dbReference type="Google" id="ProtNLM"/>
    </source>
</evidence>
<keyword evidence="2" id="KW-0732">Signal</keyword>